<evidence type="ECO:0000313" key="2">
    <source>
        <dbReference type="Proteomes" id="UP000054858"/>
    </source>
</evidence>
<dbReference type="Proteomes" id="UP000054858">
    <property type="component" value="Unassembled WGS sequence"/>
</dbReference>
<evidence type="ECO:0000313" key="1">
    <source>
        <dbReference type="EMBL" id="KTD38345.1"/>
    </source>
</evidence>
<sequence length="316" mass="34859">MQKIVGSICLAACFVICDLAYGDPWFTGPLLAPSGKTIPRGHVNLETYGFYTENSGMFDRHWKLIEGPASQNIQINPLFSYGLTDFMDLQFSLPYVINRSQGQTGRHIGDTAASLGLQVLKQNQSWWRPDLRVSLQQVFPTGRYEEFNPINQGTAATGIGSYQTALGFNFQHLNVIGQTHYFRQRLSLTYLYAASVNIRGHNSYGGNMDTKGSIKPGNLSSVDLAGELSITQNWVAVMEAYYFIRGASKFQGNPGFNTQGLPLTIGHATIAELSLAPAIEYNFSANYGIIAGVWFSSRGKDAPDFMSTVVAFNAFW</sequence>
<dbReference type="PATRIC" id="fig|29423.5.peg.1350"/>
<name>A0A0W0X1D0_9GAMM</name>
<dbReference type="RefSeq" id="WP_025385627.1">
    <property type="nucleotide sequence ID" value="NZ_LCUA01000034.1"/>
</dbReference>
<organism evidence="1 2">
    <name type="scientific">Legionella oakridgensis</name>
    <dbReference type="NCBI Taxonomy" id="29423"/>
    <lineage>
        <taxon>Bacteria</taxon>
        <taxon>Pseudomonadati</taxon>
        <taxon>Pseudomonadota</taxon>
        <taxon>Gammaproteobacteria</taxon>
        <taxon>Legionellales</taxon>
        <taxon>Legionellaceae</taxon>
        <taxon>Legionella</taxon>
    </lineage>
</organism>
<protein>
    <submittedName>
        <fullName evidence="1">Fe-S protein</fullName>
    </submittedName>
</protein>
<reference evidence="1 2" key="1">
    <citation type="submission" date="2015-11" db="EMBL/GenBank/DDBJ databases">
        <title>Genomic analysis of 38 Legionella species identifies large and diverse effector repertoires.</title>
        <authorList>
            <person name="Burstein D."/>
            <person name="Amaro F."/>
            <person name="Zusman T."/>
            <person name="Lifshitz Z."/>
            <person name="Cohen O."/>
            <person name="Gilbert J.A."/>
            <person name="Pupko T."/>
            <person name="Shuman H.A."/>
            <person name="Segal G."/>
        </authorList>
    </citation>
    <scope>NUCLEOTIDE SEQUENCE [LARGE SCALE GENOMIC DNA]</scope>
    <source>
        <strain evidence="1 2">Oak Ridge-10</strain>
    </source>
</reference>
<proteinExistence type="predicted"/>
<accession>A0A0W0X1D0</accession>
<dbReference type="EMBL" id="LNYP01000028">
    <property type="protein sequence ID" value="KTD38345.1"/>
    <property type="molecule type" value="Genomic_DNA"/>
</dbReference>
<gene>
    <name evidence="1" type="ORF">Loak_1290</name>
</gene>
<comment type="caution">
    <text evidence="1">The sequence shown here is derived from an EMBL/GenBank/DDBJ whole genome shotgun (WGS) entry which is preliminary data.</text>
</comment>
<dbReference type="AlphaFoldDB" id="A0A0W0X1D0"/>